<evidence type="ECO:0000313" key="3">
    <source>
        <dbReference type="Proteomes" id="UP000807504"/>
    </source>
</evidence>
<dbReference type="AlphaFoldDB" id="A0A8T0EXJ2"/>
<evidence type="ECO:0000256" key="1">
    <source>
        <dbReference type="SAM" id="MobiDB-lite"/>
    </source>
</evidence>
<keyword evidence="3" id="KW-1185">Reference proteome</keyword>
<organism evidence="2 3">
    <name type="scientific">Argiope bruennichi</name>
    <name type="common">Wasp spider</name>
    <name type="synonym">Aranea bruennichi</name>
    <dbReference type="NCBI Taxonomy" id="94029"/>
    <lineage>
        <taxon>Eukaryota</taxon>
        <taxon>Metazoa</taxon>
        <taxon>Ecdysozoa</taxon>
        <taxon>Arthropoda</taxon>
        <taxon>Chelicerata</taxon>
        <taxon>Arachnida</taxon>
        <taxon>Araneae</taxon>
        <taxon>Araneomorphae</taxon>
        <taxon>Entelegynae</taxon>
        <taxon>Araneoidea</taxon>
        <taxon>Araneidae</taxon>
        <taxon>Argiope</taxon>
    </lineage>
</organism>
<feature type="region of interest" description="Disordered" evidence="1">
    <location>
        <begin position="1"/>
        <end position="57"/>
    </location>
</feature>
<feature type="compositionally biased region" description="Basic residues" evidence="1">
    <location>
        <begin position="44"/>
        <end position="57"/>
    </location>
</feature>
<sequence>MWDKTHERGMLSASDSVGLDRKKGRKTPFERNPGRESYLGFLARRPKRMKKEHPKKKPHFRETTSCWKTRYEKGGYNEDQCLKHKCGPGKQCESMTMKSSVCCVPKCAEEDDSRRKLYIATAAGSSLVKIIEGCAAANHNETGPGDCELLPTGDALHGGADEWQGQHKYTHVTHRYLALA</sequence>
<dbReference type="EMBL" id="JABXBU010001863">
    <property type="protein sequence ID" value="KAF8781338.1"/>
    <property type="molecule type" value="Genomic_DNA"/>
</dbReference>
<accession>A0A8T0EXJ2</accession>
<reference evidence="2" key="2">
    <citation type="submission" date="2020-06" db="EMBL/GenBank/DDBJ databases">
        <authorList>
            <person name="Sheffer M."/>
        </authorList>
    </citation>
    <scope>NUCLEOTIDE SEQUENCE</scope>
</reference>
<evidence type="ECO:0000313" key="2">
    <source>
        <dbReference type="EMBL" id="KAF8781338.1"/>
    </source>
</evidence>
<proteinExistence type="predicted"/>
<protein>
    <submittedName>
        <fullName evidence="2">Uncharacterized protein</fullName>
    </submittedName>
</protein>
<comment type="caution">
    <text evidence="2">The sequence shown here is derived from an EMBL/GenBank/DDBJ whole genome shotgun (WGS) entry which is preliminary data.</text>
</comment>
<dbReference type="Proteomes" id="UP000807504">
    <property type="component" value="Unassembled WGS sequence"/>
</dbReference>
<reference evidence="2" key="1">
    <citation type="journal article" date="2020" name="bioRxiv">
        <title>Chromosome-level reference genome of the European wasp spider Argiope bruennichi: a resource for studies on range expansion and evolutionary adaptation.</title>
        <authorList>
            <person name="Sheffer M.M."/>
            <person name="Hoppe A."/>
            <person name="Krehenwinkel H."/>
            <person name="Uhl G."/>
            <person name="Kuss A.W."/>
            <person name="Jensen L."/>
            <person name="Jensen C."/>
            <person name="Gillespie R.G."/>
            <person name="Hoff K.J."/>
            <person name="Prost S."/>
        </authorList>
    </citation>
    <scope>NUCLEOTIDE SEQUENCE</scope>
</reference>
<gene>
    <name evidence="2" type="ORF">HNY73_011742</name>
</gene>
<feature type="non-terminal residue" evidence="2">
    <location>
        <position position="1"/>
    </location>
</feature>
<name>A0A8T0EXJ2_ARGBR</name>